<proteinExistence type="predicted"/>
<evidence type="ECO:0000256" key="1">
    <source>
        <dbReference type="SAM" id="SignalP"/>
    </source>
</evidence>
<accession>A0ABT4D286</accession>
<gene>
    <name evidence="2" type="ORF">OW763_13500</name>
</gene>
<feature type="signal peptide" evidence="1">
    <location>
        <begin position="1"/>
        <end position="29"/>
    </location>
</feature>
<dbReference type="EMBL" id="JAPQER010000006">
    <property type="protein sequence ID" value="MCY6485346.1"/>
    <property type="molecule type" value="Genomic_DNA"/>
</dbReference>
<dbReference type="SUPFAM" id="SSF55486">
    <property type="entry name" value="Metalloproteases ('zincins'), catalytic domain"/>
    <property type="match status" value="1"/>
</dbReference>
<protein>
    <submittedName>
        <fullName evidence="2">Uncharacterized protein</fullName>
    </submittedName>
</protein>
<sequence>MISKKVKSLIMTAVVTIMASSAIITSVHAKEINKVSLEEKSGVIEYVYESTDGECNDSIDCEVMEYPTYKEIMKDIKIDIRKEESTKLESLYNEAVLLDKENKFEEADKVWNEFDSILDKYIEVSQLCIDCAEQNEEFEASKLIASYEVKGNRIQIKSTEENNNKLSKKDKDKHKLIWERAKQIIPKTYINKIIRYDVITDGKDQILAYVDSPNMDNKTWILSVDIKDAFNENGKLLGKTLNNTLIHEFGHVLTLNDRQIVPQYKEQKGIYVTDEGTTKKNSYLNLFYKKFWKDIYDEYKKVNMRQELEGDEVNLEFYEKYKNRFVSEYASTNPEEDIAESFMRFVVENKPKGKTIAEKKILFFYDFSELVNIRKEIRQNLRYK</sequence>
<evidence type="ECO:0000313" key="3">
    <source>
        <dbReference type="Proteomes" id="UP001078443"/>
    </source>
</evidence>
<keyword evidence="1" id="KW-0732">Signal</keyword>
<comment type="caution">
    <text evidence="2">The sequence shown here is derived from an EMBL/GenBank/DDBJ whole genome shotgun (WGS) entry which is preliminary data.</text>
</comment>
<keyword evidence="3" id="KW-1185">Reference proteome</keyword>
<organism evidence="2 3">
    <name type="scientific">Clostridium aestuarii</name>
    <dbReference type="NCBI Taxonomy" id="338193"/>
    <lineage>
        <taxon>Bacteria</taxon>
        <taxon>Bacillati</taxon>
        <taxon>Bacillota</taxon>
        <taxon>Clostridia</taxon>
        <taxon>Eubacteriales</taxon>
        <taxon>Clostridiaceae</taxon>
        <taxon>Clostridium</taxon>
    </lineage>
</organism>
<dbReference type="Proteomes" id="UP001078443">
    <property type="component" value="Unassembled WGS sequence"/>
</dbReference>
<reference evidence="2" key="1">
    <citation type="submission" date="2022-12" db="EMBL/GenBank/DDBJ databases">
        <authorList>
            <person name="Wang J."/>
        </authorList>
    </citation>
    <scope>NUCLEOTIDE SEQUENCE</scope>
    <source>
        <strain evidence="2">HY-45-18</strain>
    </source>
</reference>
<evidence type="ECO:0000313" key="2">
    <source>
        <dbReference type="EMBL" id="MCY6485346.1"/>
    </source>
</evidence>
<dbReference type="Gene3D" id="3.40.390.10">
    <property type="entry name" value="Collagenase (Catalytic Domain)"/>
    <property type="match status" value="1"/>
</dbReference>
<dbReference type="RefSeq" id="WP_268041666.1">
    <property type="nucleotide sequence ID" value="NZ_JAPQER010000006.1"/>
</dbReference>
<dbReference type="InterPro" id="IPR024079">
    <property type="entry name" value="MetalloPept_cat_dom_sf"/>
</dbReference>
<feature type="chain" id="PRO_5047097843" evidence="1">
    <location>
        <begin position="30"/>
        <end position="384"/>
    </location>
</feature>
<name>A0ABT4D286_9CLOT</name>